<dbReference type="EMBL" id="IACK01159368">
    <property type="protein sequence ID" value="LAA92331.1"/>
    <property type="molecule type" value="Transcribed_RNA"/>
</dbReference>
<dbReference type="EMBL" id="IACK01159366">
    <property type="protein sequence ID" value="LAA92326.1"/>
    <property type="molecule type" value="Transcribed_RNA"/>
</dbReference>
<proteinExistence type="predicted"/>
<dbReference type="EMBL" id="IACK01159367">
    <property type="protein sequence ID" value="LAA92328.1"/>
    <property type="molecule type" value="Transcribed_RNA"/>
</dbReference>
<reference evidence="1" key="1">
    <citation type="submission" date="2017-07" db="EMBL/GenBank/DDBJ databases">
        <authorList>
            <person name="Mikheyev A."/>
            <person name="Grau M."/>
        </authorList>
    </citation>
    <scope>NUCLEOTIDE SEQUENCE</scope>
    <source>
        <tissue evidence="1">Venom_gland</tissue>
    </source>
</reference>
<reference evidence="1" key="2">
    <citation type="submission" date="2017-11" db="EMBL/GenBank/DDBJ databases">
        <title>Coralsnake Venomics: Analyses of Venom Gland Transcriptomes and Proteomes of Six Brazilian Taxa.</title>
        <authorList>
            <person name="Aird S.D."/>
            <person name="Jorge da Silva N."/>
            <person name="Qiu L."/>
            <person name="Villar-Briones A."/>
            <person name="Aparecida-Saddi V."/>
            <person name="Campos-Telles M.P."/>
            <person name="Grau M."/>
            <person name="Mikheyev A.S."/>
        </authorList>
    </citation>
    <scope>NUCLEOTIDE SEQUENCE</scope>
    <source>
        <tissue evidence="1">Venom_gland</tissue>
    </source>
</reference>
<protein>
    <submittedName>
        <fullName evidence="1">Uncharacterized protein</fullName>
    </submittedName>
</protein>
<organism evidence="1">
    <name type="scientific">Micrurus lemniscatus lemniscatus</name>
    <dbReference type="NCBI Taxonomy" id="129467"/>
    <lineage>
        <taxon>Eukaryota</taxon>
        <taxon>Metazoa</taxon>
        <taxon>Chordata</taxon>
        <taxon>Craniata</taxon>
        <taxon>Vertebrata</taxon>
        <taxon>Euteleostomi</taxon>
        <taxon>Lepidosauria</taxon>
        <taxon>Squamata</taxon>
        <taxon>Bifurcata</taxon>
        <taxon>Unidentata</taxon>
        <taxon>Episquamata</taxon>
        <taxon>Toxicofera</taxon>
        <taxon>Serpentes</taxon>
        <taxon>Colubroidea</taxon>
        <taxon>Elapidae</taxon>
        <taxon>Elapinae</taxon>
        <taxon>Micrurus</taxon>
    </lineage>
</organism>
<evidence type="ECO:0000313" key="1">
    <source>
        <dbReference type="EMBL" id="LAA92328.1"/>
    </source>
</evidence>
<accession>A0A2D4J797</accession>
<sequence>MVLMIFYDQSLETLQLVTFRIVIKNCMVVEDCSIQVSKVCLSKLSLICKLSTSVKLFISNLDALELKWTNLPFPFKARLAHIYMTASHIYGFPGEGLETSV</sequence>
<dbReference type="AlphaFoldDB" id="A0A2D4J797"/>
<name>A0A2D4J797_MICLE</name>